<accession>A0A8H9IUL6</accession>
<keyword evidence="9 17" id="KW-0418">Kinase</keyword>
<keyword evidence="12" id="KW-0902">Two-component regulatory system</keyword>
<evidence type="ECO:0000256" key="1">
    <source>
        <dbReference type="ARBA" id="ARBA00000085"/>
    </source>
</evidence>
<dbReference type="EMBL" id="BNAV01000002">
    <property type="protein sequence ID" value="GHF45107.1"/>
    <property type="molecule type" value="Genomic_DNA"/>
</dbReference>
<evidence type="ECO:0000256" key="2">
    <source>
        <dbReference type="ARBA" id="ARBA00004651"/>
    </source>
</evidence>
<evidence type="ECO:0000313" key="18">
    <source>
        <dbReference type="Proteomes" id="UP000658656"/>
    </source>
</evidence>
<keyword evidence="13 15" id="KW-0472">Membrane</keyword>
<feature type="transmembrane region" description="Helical" evidence="15">
    <location>
        <begin position="173"/>
        <end position="195"/>
    </location>
</feature>
<dbReference type="Pfam" id="PF02518">
    <property type="entry name" value="HATPase_c"/>
    <property type="match status" value="1"/>
</dbReference>
<comment type="catalytic activity">
    <reaction evidence="1">
        <text>ATP + protein L-histidine = ADP + protein N-phospho-L-histidine.</text>
        <dbReference type="EC" id="2.7.13.3"/>
    </reaction>
</comment>
<evidence type="ECO:0000313" key="17">
    <source>
        <dbReference type="EMBL" id="GHF45107.1"/>
    </source>
</evidence>
<keyword evidence="18" id="KW-1185">Reference proteome</keyword>
<keyword evidence="5" id="KW-0597">Phosphoprotein</keyword>
<dbReference type="Gene3D" id="3.30.565.10">
    <property type="entry name" value="Histidine kinase-like ATPase, C-terminal domain"/>
    <property type="match status" value="1"/>
</dbReference>
<dbReference type="InterPro" id="IPR016120">
    <property type="entry name" value="Sig_transdc_His_kin_SpoOB"/>
</dbReference>
<dbReference type="InterPro" id="IPR039506">
    <property type="entry name" value="SPOB_a"/>
</dbReference>
<evidence type="ECO:0000256" key="14">
    <source>
        <dbReference type="ARBA" id="ARBA00039401"/>
    </source>
</evidence>
<dbReference type="Gene3D" id="3.30.450.20">
    <property type="entry name" value="PAS domain"/>
    <property type="match status" value="2"/>
</dbReference>
<dbReference type="GO" id="GO:0005524">
    <property type="term" value="F:ATP binding"/>
    <property type="evidence" value="ECO:0007669"/>
    <property type="project" value="UniProtKB-KW"/>
</dbReference>
<dbReference type="GO" id="GO:0007234">
    <property type="term" value="P:osmosensory signaling via phosphorelay pathway"/>
    <property type="evidence" value="ECO:0007669"/>
    <property type="project" value="TreeGrafter"/>
</dbReference>
<dbReference type="SUPFAM" id="SSF55874">
    <property type="entry name" value="ATPase domain of HSP90 chaperone/DNA topoisomerase II/histidine kinase"/>
    <property type="match status" value="1"/>
</dbReference>
<evidence type="ECO:0000256" key="3">
    <source>
        <dbReference type="ARBA" id="ARBA00012438"/>
    </source>
</evidence>
<evidence type="ECO:0000256" key="13">
    <source>
        <dbReference type="ARBA" id="ARBA00023136"/>
    </source>
</evidence>
<dbReference type="AlphaFoldDB" id="A0A8H9IUL6"/>
<feature type="domain" description="Histidine kinase" evidence="16">
    <location>
        <begin position="385"/>
        <end position="529"/>
    </location>
</feature>
<protein>
    <recommendedName>
        <fullName evidence="14">Sensor-like histidine kinase SenX3</fullName>
        <ecNumber evidence="3">2.7.13.3</ecNumber>
    </recommendedName>
</protein>
<dbReference type="GO" id="GO:0030295">
    <property type="term" value="F:protein kinase activator activity"/>
    <property type="evidence" value="ECO:0007669"/>
    <property type="project" value="TreeGrafter"/>
</dbReference>
<evidence type="ECO:0000256" key="7">
    <source>
        <dbReference type="ARBA" id="ARBA00022692"/>
    </source>
</evidence>
<dbReference type="PROSITE" id="PS50109">
    <property type="entry name" value="HIS_KIN"/>
    <property type="match status" value="1"/>
</dbReference>
<dbReference type="SUPFAM" id="SSF103190">
    <property type="entry name" value="Sensory domain-like"/>
    <property type="match status" value="1"/>
</dbReference>
<evidence type="ECO:0000256" key="11">
    <source>
        <dbReference type="ARBA" id="ARBA00022989"/>
    </source>
</evidence>
<dbReference type="Gene3D" id="1.10.287.130">
    <property type="match status" value="1"/>
</dbReference>
<dbReference type="Pfam" id="PF14689">
    <property type="entry name" value="SPOB_a"/>
    <property type="match status" value="1"/>
</dbReference>
<keyword evidence="11 15" id="KW-1133">Transmembrane helix</keyword>
<dbReference type="PANTHER" id="PTHR42878:SF14">
    <property type="entry name" value="OSMOLARITY TWO-COMPONENT SYSTEM PROTEIN SSK1"/>
    <property type="match status" value="1"/>
</dbReference>
<dbReference type="SMART" id="SM00387">
    <property type="entry name" value="HATPase_c"/>
    <property type="match status" value="1"/>
</dbReference>
<evidence type="ECO:0000259" key="16">
    <source>
        <dbReference type="PROSITE" id="PS50109"/>
    </source>
</evidence>
<evidence type="ECO:0000256" key="4">
    <source>
        <dbReference type="ARBA" id="ARBA00022475"/>
    </source>
</evidence>
<dbReference type="GO" id="GO:0000155">
    <property type="term" value="F:phosphorelay sensor kinase activity"/>
    <property type="evidence" value="ECO:0007669"/>
    <property type="project" value="InterPro"/>
</dbReference>
<gene>
    <name evidence="17" type="ORF">GCM10017566_17650</name>
</gene>
<evidence type="ECO:0000256" key="15">
    <source>
        <dbReference type="SAM" id="Phobius"/>
    </source>
</evidence>
<name>A0A8H9IUL6_9PSEU</name>
<dbReference type="InterPro" id="IPR050351">
    <property type="entry name" value="BphY/WalK/GraS-like"/>
</dbReference>
<keyword evidence="4" id="KW-1003">Cell membrane</keyword>
<evidence type="ECO:0000256" key="9">
    <source>
        <dbReference type="ARBA" id="ARBA00022777"/>
    </source>
</evidence>
<dbReference type="PRINTS" id="PR00344">
    <property type="entry name" value="BCTRLSENSOR"/>
</dbReference>
<dbReference type="InterPro" id="IPR029151">
    <property type="entry name" value="Sensor-like_sf"/>
</dbReference>
<dbReference type="InterPro" id="IPR004358">
    <property type="entry name" value="Sig_transdc_His_kin-like_C"/>
</dbReference>
<dbReference type="Proteomes" id="UP000658656">
    <property type="component" value="Unassembled WGS sequence"/>
</dbReference>
<keyword evidence="10" id="KW-0067">ATP-binding</keyword>
<dbReference type="SUPFAM" id="SSF55890">
    <property type="entry name" value="Sporulation response regulatory protein Spo0B"/>
    <property type="match status" value="1"/>
</dbReference>
<dbReference type="PANTHER" id="PTHR42878">
    <property type="entry name" value="TWO-COMPONENT HISTIDINE KINASE"/>
    <property type="match status" value="1"/>
</dbReference>
<sequence>MDNGVFSRMRFSRQILILQIGVVVLLLAVGLALVSWLLWGTLRDQYGERALGIAHTVSVDPVVVANATARRAGGELEERVWNVTRLTGALFVVITDDEGIRLAHPDVTEIGRKVSTSAEEALAGHDVISAVQNGTLGLSVRSKTPIHAADGRVVGEVSVGYEIGEPTGDLVRLVSTSAAFAAGALALGVAASALLTRRLNRLTHGLEPRELTELLYEREAVLHGIGEGMLAVDAAGRVSVRNAEAERLLGKALPVGAPVSELDLSPRLGKAVAERQPVDNLLAVAGNRVLVVNSRAVRRDERDLGTVLTFRDRTDLDALTRELDSVRSLSDGLRAQRHEFSNRLHTLSGLLQLGHNGEAVEYLQALTDTAVSPGGIGDSVRDPYLQALVSAKAEQAGEKDVTLRLSDDSWVRGTVRDPLVVNTVVGNLLDNAVHAARLGTRRPATVEIALLQQGCALHVSVVDSGPGVAEGVRDTLFDEGVSTKLSPGHGLGLALARQAARARGGDVWLADAGGDERGALFVAALPELLSEEES</sequence>
<evidence type="ECO:0000256" key="8">
    <source>
        <dbReference type="ARBA" id="ARBA00022741"/>
    </source>
</evidence>
<dbReference type="GO" id="GO:0000156">
    <property type="term" value="F:phosphorelay response regulator activity"/>
    <property type="evidence" value="ECO:0007669"/>
    <property type="project" value="TreeGrafter"/>
</dbReference>
<evidence type="ECO:0000256" key="5">
    <source>
        <dbReference type="ARBA" id="ARBA00022553"/>
    </source>
</evidence>
<dbReference type="InterPro" id="IPR036890">
    <property type="entry name" value="HATPase_C_sf"/>
</dbReference>
<evidence type="ECO:0000256" key="10">
    <source>
        <dbReference type="ARBA" id="ARBA00022840"/>
    </source>
</evidence>
<comment type="caution">
    <text evidence="17">The sequence shown here is derived from an EMBL/GenBank/DDBJ whole genome shotgun (WGS) entry which is preliminary data.</text>
</comment>
<dbReference type="RefSeq" id="WP_229880452.1">
    <property type="nucleotide sequence ID" value="NZ_BNAV01000002.1"/>
</dbReference>
<keyword evidence="8" id="KW-0547">Nucleotide-binding</keyword>
<reference evidence="17" key="1">
    <citation type="journal article" date="2014" name="Int. J. Syst. Evol. Microbiol.">
        <title>Complete genome sequence of Corynebacterium casei LMG S-19264T (=DSM 44701T), isolated from a smear-ripened cheese.</title>
        <authorList>
            <consortium name="US DOE Joint Genome Institute (JGI-PGF)"/>
            <person name="Walter F."/>
            <person name="Albersmeier A."/>
            <person name="Kalinowski J."/>
            <person name="Ruckert C."/>
        </authorList>
    </citation>
    <scope>NUCLEOTIDE SEQUENCE</scope>
    <source>
        <strain evidence="17">CGMCC 4.7679</strain>
    </source>
</reference>
<dbReference type="Pfam" id="PF17203">
    <property type="entry name" value="sCache_3_2"/>
    <property type="match status" value="1"/>
</dbReference>
<evidence type="ECO:0000256" key="12">
    <source>
        <dbReference type="ARBA" id="ARBA00023012"/>
    </source>
</evidence>
<dbReference type="InterPro" id="IPR003594">
    <property type="entry name" value="HATPase_dom"/>
</dbReference>
<proteinExistence type="predicted"/>
<dbReference type="EC" id="2.7.13.3" evidence="3"/>
<dbReference type="GO" id="GO:0005886">
    <property type="term" value="C:plasma membrane"/>
    <property type="evidence" value="ECO:0007669"/>
    <property type="project" value="UniProtKB-SubCell"/>
</dbReference>
<dbReference type="InterPro" id="IPR033463">
    <property type="entry name" value="sCache_3"/>
</dbReference>
<dbReference type="InterPro" id="IPR005467">
    <property type="entry name" value="His_kinase_dom"/>
</dbReference>
<comment type="subcellular location">
    <subcellularLocation>
        <location evidence="2">Cell membrane</location>
        <topology evidence="2">Multi-pass membrane protein</topology>
    </subcellularLocation>
</comment>
<reference evidence="17" key="2">
    <citation type="submission" date="2020-09" db="EMBL/GenBank/DDBJ databases">
        <authorList>
            <person name="Sun Q."/>
            <person name="Zhou Y."/>
        </authorList>
    </citation>
    <scope>NUCLEOTIDE SEQUENCE</scope>
    <source>
        <strain evidence="17">CGMCC 4.7679</strain>
    </source>
</reference>
<evidence type="ECO:0000256" key="6">
    <source>
        <dbReference type="ARBA" id="ARBA00022679"/>
    </source>
</evidence>
<keyword evidence="7 15" id="KW-0812">Transmembrane</keyword>
<feature type="transmembrane region" description="Helical" evidence="15">
    <location>
        <begin position="16"/>
        <end position="39"/>
    </location>
</feature>
<keyword evidence="6" id="KW-0808">Transferase</keyword>
<organism evidence="17 18">
    <name type="scientific">Amycolatopsis bartoniae</name>
    <dbReference type="NCBI Taxonomy" id="941986"/>
    <lineage>
        <taxon>Bacteria</taxon>
        <taxon>Bacillati</taxon>
        <taxon>Actinomycetota</taxon>
        <taxon>Actinomycetes</taxon>
        <taxon>Pseudonocardiales</taxon>
        <taxon>Pseudonocardiaceae</taxon>
        <taxon>Amycolatopsis</taxon>
    </lineage>
</organism>